<dbReference type="Proteomes" id="UP000594161">
    <property type="component" value="Segment"/>
</dbReference>
<keyword evidence="1" id="KW-1133">Transmembrane helix</keyword>
<accession>A0A7M1RYU4</accession>
<keyword evidence="1" id="KW-0472">Membrane</keyword>
<organism evidence="2 3">
    <name type="scientific">uncultured phage cr126_1</name>
    <dbReference type="NCBI Taxonomy" id="2772075"/>
    <lineage>
        <taxon>Viruses</taxon>
        <taxon>Duplodnaviria</taxon>
        <taxon>Heunggongvirae</taxon>
        <taxon>Uroviricota</taxon>
        <taxon>Caudoviricetes</taxon>
        <taxon>Crassvirales</taxon>
        <taxon>Steigviridae</taxon>
        <taxon>Asinivirinae</taxon>
        <taxon>Kolpuevirus</taxon>
        <taxon>Kolpuevirus hominis</taxon>
    </lineage>
</organism>
<proteinExistence type="predicted"/>
<keyword evidence="3" id="KW-1185">Reference proteome</keyword>
<feature type="transmembrane region" description="Helical" evidence="1">
    <location>
        <begin position="57"/>
        <end position="82"/>
    </location>
</feature>
<keyword evidence="1" id="KW-0812">Transmembrane</keyword>
<evidence type="ECO:0000313" key="3">
    <source>
        <dbReference type="Proteomes" id="UP000594161"/>
    </source>
</evidence>
<protein>
    <submittedName>
        <fullName evidence="2">Uncharacterized protein</fullName>
    </submittedName>
</protein>
<dbReference type="EMBL" id="MT774391">
    <property type="protein sequence ID" value="QOR59577.1"/>
    <property type="molecule type" value="Genomic_DNA"/>
</dbReference>
<evidence type="ECO:0000256" key="1">
    <source>
        <dbReference type="SAM" id="Phobius"/>
    </source>
</evidence>
<dbReference type="KEGG" id="vg:65130184"/>
<reference evidence="2 3" key="1">
    <citation type="submission" date="2020-07" db="EMBL/GenBank/DDBJ databases">
        <title>Taxonomic proposal: Crassvirales, a new order of highly abundant and diverse bacterial viruses.</title>
        <authorList>
            <person name="Shkoporov A.N."/>
            <person name="Stockdale S.R."/>
            <person name="Guerin E."/>
            <person name="Ross R.P."/>
            <person name="Hill C."/>
        </authorList>
    </citation>
    <scope>NUCLEOTIDE SEQUENCE [LARGE SCALE GENOMIC DNA]</scope>
</reference>
<sequence>MEWIITGIIFFLIELYVISHTYESEYGLIKRDSNNYRKIYGIIEGSEEKLTLTVGRLLVLIVANIISVVNILYFLFFIGWWIKRASYPEDRETTCVIWRLKFGKFTKSVITKLSNLLNKEL</sequence>
<dbReference type="GeneID" id="65130184"/>
<dbReference type="RefSeq" id="YP_010111735.1">
    <property type="nucleotide sequence ID" value="NC_055884.1"/>
</dbReference>
<evidence type="ECO:0000313" key="2">
    <source>
        <dbReference type="EMBL" id="QOR59577.1"/>
    </source>
</evidence>
<name>A0A7M1RYU4_9CAUD</name>